<evidence type="ECO:0000256" key="8">
    <source>
        <dbReference type="RuleBase" id="RU363032"/>
    </source>
</evidence>
<keyword evidence="5" id="KW-0029">Amino-acid transport</keyword>
<evidence type="ECO:0000256" key="6">
    <source>
        <dbReference type="ARBA" id="ARBA00022989"/>
    </source>
</evidence>
<dbReference type="SUPFAM" id="SSF161098">
    <property type="entry name" value="MetI-like"/>
    <property type="match status" value="1"/>
</dbReference>
<dbReference type="CDD" id="cd06261">
    <property type="entry name" value="TM_PBP2"/>
    <property type="match status" value="1"/>
</dbReference>
<gene>
    <name evidence="10" type="ORF">FHU35_14276</name>
</gene>
<feature type="domain" description="ABC transmembrane type-1" evidence="9">
    <location>
        <begin position="19"/>
        <end position="207"/>
    </location>
</feature>
<dbReference type="NCBIfam" id="TIGR01726">
    <property type="entry name" value="HEQRo_perm_3TM"/>
    <property type="match status" value="1"/>
</dbReference>
<protein>
    <submittedName>
        <fullName evidence="10">Polar amino acid transport system permease protein</fullName>
    </submittedName>
</protein>
<comment type="subcellular location">
    <subcellularLocation>
        <location evidence="1 8">Cell membrane</location>
        <topology evidence="1 8">Multi-pass membrane protein</topology>
    </subcellularLocation>
</comment>
<feature type="transmembrane region" description="Helical" evidence="8">
    <location>
        <begin position="189"/>
        <end position="208"/>
    </location>
</feature>
<dbReference type="GO" id="GO:0043190">
    <property type="term" value="C:ATP-binding cassette (ABC) transporter complex"/>
    <property type="evidence" value="ECO:0007669"/>
    <property type="project" value="InterPro"/>
</dbReference>
<name>A0A561U3P2_9PSEU</name>
<keyword evidence="7 8" id="KW-0472">Membrane</keyword>
<feature type="transmembrane region" description="Helical" evidence="8">
    <location>
        <begin position="83"/>
        <end position="102"/>
    </location>
</feature>
<dbReference type="PANTHER" id="PTHR30614:SF0">
    <property type="entry name" value="L-CYSTINE TRANSPORT SYSTEM PERMEASE PROTEIN TCYL"/>
    <property type="match status" value="1"/>
</dbReference>
<evidence type="ECO:0000313" key="10">
    <source>
        <dbReference type="EMBL" id="TWF93994.1"/>
    </source>
</evidence>
<evidence type="ECO:0000313" key="11">
    <source>
        <dbReference type="Proteomes" id="UP000316184"/>
    </source>
</evidence>
<dbReference type="Gene3D" id="1.10.3720.10">
    <property type="entry name" value="MetI-like"/>
    <property type="match status" value="1"/>
</dbReference>
<dbReference type="GO" id="GO:0022857">
    <property type="term" value="F:transmembrane transporter activity"/>
    <property type="evidence" value="ECO:0007669"/>
    <property type="project" value="InterPro"/>
</dbReference>
<dbReference type="InterPro" id="IPR000515">
    <property type="entry name" value="MetI-like"/>
</dbReference>
<dbReference type="InterPro" id="IPR010065">
    <property type="entry name" value="AA_ABC_transptr_permease_3TM"/>
</dbReference>
<organism evidence="10 11">
    <name type="scientific">Saccharopolyspora dendranthemae</name>
    <dbReference type="NCBI Taxonomy" id="1181886"/>
    <lineage>
        <taxon>Bacteria</taxon>
        <taxon>Bacillati</taxon>
        <taxon>Actinomycetota</taxon>
        <taxon>Actinomycetes</taxon>
        <taxon>Pseudonocardiales</taxon>
        <taxon>Pseudonocardiaceae</taxon>
        <taxon>Saccharopolyspora</taxon>
    </lineage>
</organism>
<evidence type="ECO:0000256" key="5">
    <source>
        <dbReference type="ARBA" id="ARBA00022970"/>
    </source>
</evidence>
<dbReference type="NCBIfam" id="TIGR03003">
    <property type="entry name" value="ectoine_ehuD"/>
    <property type="match status" value="1"/>
</dbReference>
<keyword evidence="6 8" id="KW-1133">Transmembrane helix</keyword>
<dbReference type="InterPro" id="IPR035906">
    <property type="entry name" value="MetI-like_sf"/>
</dbReference>
<dbReference type="RefSeq" id="WP_145742027.1">
    <property type="nucleotide sequence ID" value="NZ_VIWX01000004.1"/>
</dbReference>
<reference evidence="10 11" key="1">
    <citation type="submission" date="2019-06" db="EMBL/GenBank/DDBJ databases">
        <title>Sequencing the genomes of 1000 actinobacteria strains.</title>
        <authorList>
            <person name="Klenk H.-P."/>
        </authorList>
    </citation>
    <scope>NUCLEOTIDE SEQUENCE [LARGE SCALE GENOMIC DNA]</scope>
    <source>
        <strain evidence="10 11">DSM 46699</strain>
    </source>
</reference>
<evidence type="ECO:0000259" key="9">
    <source>
        <dbReference type="PROSITE" id="PS50928"/>
    </source>
</evidence>
<feature type="transmembrane region" description="Helical" evidence="8">
    <location>
        <begin position="20"/>
        <end position="43"/>
    </location>
</feature>
<dbReference type="InterPro" id="IPR043429">
    <property type="entry name" value="ArtM/GltK/GlnP/TcyL/YhdX-like"/>
</dbReference>
<dbReference type="EMBL" id="VIWX01000004">
    <property type="protein sequence ID" value="TWF93994.1"/>
    <property type="molecule type" value="Genomic_DNA"/>
</dbReference>
<evidence type="ECO:0000256" key="1">
    <source>
        <dbReference type="ARBA" id="ARBA00004651"/>
    </source>
</evidence>
<comment type="similarity">
    <text evidence="8">Belongs to the binding-protein-dependent transport system permease family.</text>
</comment>
<dbReference type="GO" id="GO:0006865">
    <property type="term" value="P:amino acid transport"/>
    <property type="evidence" value="ECO:0007669"/>
    <property type="project" value="UniProtKB-KW"/>
</dbReference>
<feature type="transmembrane region" description="Helical" evidence="8">
    <location>
        <begin position="161"/>
        <end position="183"/>
    </location>
</feature>
<sequence length="218" mass="24159">MIWDWSFAAQIVPFLLQGLWITVQITLIGMAIALIVGLFVAVVRYSEVPVISKLFTFYVLFVRGTPLLVQAYFAFFVLPGFGVQFPAMATGIVVIGLNYSAYTAEVYRAGIQSVAAGQWEACTALSLSNWQRWRFVVLPQAIRDVIPALGNYLVQMFKDSAILHAITVFELLGHATAIGSSSYRYLEPMTIAALLFLAVSLPAARLITRLELRLAHPR</sequence>
<dbReference type="AlphaFoldDB" id="A0A561U3P2"/>
<dbReference type="OrthoDB" id="9814902at2"/>
<comment type="caution">
    <text evidence="10">The sequence shown here is derived from an EMBL/GenBank/DDBJ whole genome shotgun (WGS) entry which is preliminary data.</text>
</comment>
<keyword evidence="11" id="KW-1185">Reference proteome</keyword>
<dbReference type="PROSITE" id="PS50928">
    <property type="entry name" value="ABC_TM1"/>
    <property type="match status" value="1"/>
</dbReference>
<dbReference type="Proteomes" id="UP000316184">
    <property type="component" value="Unassembled WGS sequence"/>
</dbReference>
<dbReference type="PANTHER" id="PTHR30614">
    <property type="entry name" value="MEMBRANE COMPONENT OF AMINO ACID ABC TRANSPORTER"/>
    <property type="match status" value="1"/>
</dbReference>
<evidence type="ECO:0000256" key="3">
    <source>
        <dbReference type="ARBA" id="ARBA00022475"/>
    </source>
</evidence>
<dbReference type="Pfam" id="PF00528">
    <property type="entry name" value="BPD_transp_1"/>
    <property type="match status" value="1"/>
</dbReference>
<accession>A0A561U3P2</accession>
<feature type="transmembrane region" description="Helical" evidence="8">
    <location>
        <begin position="55"/>
        <end position="77"/>
    </location>
</feature>
<evidence type="ECO:0000256" key="4">
    <source>
        <dbReference type="ARBA" id="ARBA00022692"/>
    </source>
</evidence>
<keyword evidence="4 8" id="KW-0812">Transmembrane</keyword>
<proteinExistence type="inferred from homology"/>
<keyword evidence="2 8" id="KW-0813">Transport</keyword>
<evidence type="ECO:0000256" key="2">
    <source>
        <dbReference type="ARBA" id="ARBA00022448"/>
    </source>
</evidence>
<evidence type="ECO:0000256" key="7">
    <source>
        <dbReference type="ARBA" id="ARBA00023136"/>
    </source>
</evidence>
<keyword evidence="3" id="KW-1003">Cell membrane</keyword>
<dbReference type="InterPro" id="IPR014341">
    <property type="entry name" value="Ectoine_EhuD"/>
</dbReference>